<sequence>MGCRFPGAEGPAAFWKLLREGRHALSSHPADRWNTAAFCSNGAIEPGKAYCRVGGFVEDGDAFDRRLFGIGSEESAAMDPQQGMALEVAWHALEHAGINPRSLERSPTGVYFGFSTRDFDRRVANRFNGLTFDSSTGSSGAVIANRISYTLGLTGPSIAIDAACASSITSVHLACQGLWLEECELAIAGGVQLILSPANMVAFSHGRLLSQHGLTRSFSADADGYVCGEGAGALVLKRLSDALADGDRVLATIVGSAVQHNGPSNGLSAPFGEAQQRVLQAALQQGGVPAASIGYLEAHSAGTMLGDVIEVRAAVRALSEARDLDRRCYIGSVKSNLGHLEGAAGIASLIKSILAIEHGEVPPSLHAERENAQLKLSGTPFRVAHHLAVWPSGDGPRRAGVSSFSFGGAVCHMVLEQAPALPGVLPGDQMLPTGFYGPLIISANSPAALMRLVERHVAALNEVASGREYVAYCATAAGGRAHLPYGIAIVAGDPASAIDELRRILGSWEQAPRAAARRTGLMVRLSTAAEPRPSDWPGPWNARWQAYHAEERRMQGDPRVAECVASDLAQLRLLEDLGVVPDGLIGHGDELDRRAKYLADRLSRGPEHPRPKSLRAGAGPMLDLVPSPIGGGSSSATLLARLYENGFFVDWRAYYAAMTRTRSHQVPVYPFERARHWTLPASDDATLLDVKHQMSVNRSTPVAEEFMERGNDDLRESN</sequence>
<evidence type="ECO:0000259" key="5">
    <source>
        <dbReference type="PROSITE" id="PS52004"/>
    </source>
</evidence>
<evidence type="ECO:0000256" key="4">
    <source>
        <dbReference type="RuleBase" id="RU003694"/>
    </source>
</evidence>
<dbReference type="InterPro" id="IPR014030">
    <property type="entry name" value="Ketoacyl_synth_N"/>
</dbReference>
<dbReference type="InterPro" id="IPR050091">
    <property type="entry name" value="PKS_NRPS_Biosynth_Enz"/>
</dbReference>
<proteinExistence type="inferred from homology"/>
<protein>
    <submittedName>
        <fullName evidence="6">Polyketide synthase</fullName>
    </submittedName>
</protein>
<dbReference type="InterPro" id="IPR020841">
    <property type="entry name" value="PKS_Beta-ketoAc_synthase_dom"/>
</dbReference>
<dbReference type="InterPro" id="IPR016039">
    <property type="entry name" value="Thiolase-like"/>
</dbReference>
<keyword evidence="3 4" id="KW-0808">Transferase</keyword>
<dbReference type="EMBL" id="CP089984">
    <property type="protein sequence ID" value="WXB11827.1"/>
    <property type="molecule type" value="Genomic_DNA"/>
</dbReference>
<dbReference type="Proteomes" id="UP001370348">
    <property type="component" value="Chromosome"/>
</dbReference>
<accession>A0ABZ2LLJ8</accession>
<dbReference type="PANTHER" id="PTHR43775:SF37">
    <property type="entry name" value="SI:DKEY-61P9.11"/>
    <property type="match status" value="1"/>
</dbReference>
<evidence type="ECO:0000256" key="1">
    <source>
        <dbReference type="ARBA" id="ARBA00022450"/>
    </source>
</evidence>
<dbReference type="SUPFAM" id="SSF53901">
    <property type="entry name" value="Thiolase-like"/>
    <property type="match status" value="1"/>
</dbReference>
<organism evidence="6 7">
    <name type="scientific">Pendulispora albinea</name>
    <dbReference type="NCBI Taxonomy" id="2741071"/>
    <lineage>
        <taxon>Bacteria</taxon>
        <taxon>Pseudomonadati</taxon>
        <taxon>Myxococcota</taxon>
        <taxon>Myxococcia</taxon>
        <taxon>Myxococcales</taxon>
        <taxon>Sorangiineae</taxon>
        <taxon>Pendulisporaceae</taxon>
        <taxon>Pendulispora</taxon>
    </lineage>
</organism>
<dbReference type="PANTHER" id="PTHR43775">
    <property type="entry name" value="FATTY ACID SYNTHASE"/>
    <property type="match status" value="1"/>
</dbReference>
<dbReference type="InterPro" id="IPR014031">
    <property type="entry name" value="Ketoacyl_synth_C"/>
</dbReference>
<dbReference type="InterPro" id="IPR018201">
    <property type="entry name" value="Ketoacyl_synth_AS"/>
</dbReference>
<dbReference type="Pfam" id="PF00109">
    <property type="entry name" value="ketoacyl-synt"/>
    <property type="match status" value="1"/>
</dbReference>
<dbReference type="Gene3D" id="3.30.70.3290">
    <property type="match status" value="1"/>
</dbReference>
<dbReference type="SMART" id="SM00825">
    <property type="entry name" value="PKS_KS"/>
    <property type="match status" value="1"/>
</dbReference>
<evidence type="ECO:0000313" key="7">
    <source>
        <dbReference type="Proteomes" id="UP001370348"/>
    </source>
</evidence>
<name>A0ABZ2LLJ8_9BACT</name>
<dbReference type="PROSITE" id="PS52004">
    <property type="entry name" value="KS3_2"/>
    <property type="match status" value="1"/>
</dbReference>
<keyword evidence="1" id="KW-0596">Phosphopantetheine</keyword>
<dbReference type="PROSITE" id="PS00606">
    <property type="entry name" value="KS3_1"/>
    <property type="match status" value="1"/>
</dbReference>
<dbReference type="Pfam" id="PF02801">
    <property type="entry name" value="Ketoacyl-synt_C"/>
    <property type="match status" value="1"/>
</dbReference>
<evidence type="ECO:0000256" key="2">
    <source>
        <dbReference type="ARBA" id="ARBA00022553"/>
    </source>
</evidence>
<keyword evidence="2" id="KW-0597">Phosphoprotein</keyword>
<dbReference type="CDD" id="cd00833">
    <property type="entry name" value="PKS"/>
    <property type="match status" value="1"/>
</dbReference>
<keyword evidence="7" id="KW-1185">Reference proteome</keyword>
<reference evidence="6 7" key="1">
    <citation type="submission" date="2021-12" db="EMBL/GenBank/DDBJ databases">
        <title>Discovery of the Pendulisporaceae a myxobacterial family with distinct sporulation behavior and unique specialized metabolism.</title>
        <authorList>
            <person name="Garcia R."/>
            <person name="Popoff A."/>
            <person name="Bader C.D."/>
            <person name="Loehr J."/>
            <person name="Walesch S."/>
            <person name="Walt C."/>
            <person name="Boldt J."/>
            <person name="Bunk B."/>
            <person name="Haeckl F.J.F.P.J."/>
            <person name="Gunesch A.P."/>
            <person name="Birkelbach J."/>
            <person name="Nuebel U."/>
            <person name="Pietschmann T."/>
            <person name="Bach T."/>
            <person name="Mueller R."/>
        </authorList>
    </citation>
    <scope>NUCLEOTIDE SEQUENCE [LARGE SCALE GENOMIC DNA]</scope>
    <source>
        <strain evidence="6 7">MSr11954</strain>
    </source>
</reference>
<dbReference type="Gene3D" id="3.40.47.10">
    <property type="match status" value="1"/>
</dbReference>
<comment type="similarity">
    <text evidence="4">Belongs to the thiolase-like superfamily. Beta-ketoacyl-ACP synthases family.</text>
</comment>
<gene>
    <name evidence="6" type="ORF">LZC94_28700</name>
</gene>
<feature type="domain" description="Ketosynthase family 3 (KS3)" evidence="5">
    <location>
        <begin position="1"/>
        <end position="417"/>
    </location>
</feature>
<evidence type="ECO:0000256" key="3">
    <source>
        <dbReference type="ARBA" id="ARBA00022679"/>
    </source>
</evidence>
<evidence type="ECO:0000313" key="6">
    <source>
        <dbReference type="EMBL" id="WXB11827.1"/>
    </source>
</evidence>